<dbReference type="SUPFAM" id="SSF103243">
    <property type="entry name" value="KA1-like"/>
    <property type="match status" value="1"/>
</dbReference>
<comment type="catalytic activity">
    <reaction evidence="8">
        <text>L-seryl-[protein] + ATP = O-phospho-L-seryl-[protein] + ADP + H(+)</text>
        <dbReference type="Rhea" id="RHEA:17989"/>
        <dbReference type="Rhea" id="RHEA-COMP:9863"/>
        <dbReference type="Rhea" id="RHEA-COMP:11604"/>
        <dbReference type="ChEBI" id="CHEBI:15378"/>
        <dbReference type="ChEBI" id="CHEBI:29999"/>
        <dbReference type="ChEBI" id="CHEBI:30616"/>
        <dbReference type="ChEBI" id="CHEBI:83421"/>
        <dbReference type="ChEBI" id="CHEBI:456216"/>
        <dbReference type="EC" id="2.7.11.1"/>
    </reaction>
</comment>
<dbReference type="AlphaFoldDB" id="A0A6A4VPC2"/>
<dbReference type="Pfam" id="PF02149">
    <property type="entry name" value="KA1"/>
    <property type="match status" value="1"/>
</dbReference>
<dbReference type="CDD" id="cd12198">
    <property type="entry name" value="MELK_C"/>
    <property type="match status" value="1"/>
</dbReference>
<name>A0A6A4VPC2_AMPAM</name>
<evidence type="ECO:0000256" key="6">
    <source>
        <dbReference type="ARBA" id="ARBA00022840"/>
    </source>
</evidence>
<feature type="domain" description="KA1" evidence="9">
    <location>
        <begin position="57"/>
        <end position="106"/>
    </location>
</feature>
<comment type="catalytic activity">
    <reaction evidence="7">
        <text>L-threonyl-[protein] + ATP = O-phospho-L-threonyl-[protein] + ADP + H(+)</text>
        <dbReference type="Rhea" id="RHEA:46608"/>
        <dbReference type="Rhea" id="RHEA-COMP:11060"/>
        <dbReference type="Rhea" id="RHEA-COMP:11605"/>
        <dbReference type="ChEBI" id="CHEBI:15378"/>
        <dbReference type="ChEBI" id="CHEBI:30013"/>
        <dbReference type="ChEBI" id="CHEBI:30616"/>
        <dbReference type="ChEBI" id="CHEBI:61977"/>
        <dbReference type="ChEBI" id="CHEBI:456216"/>
        <dbReference type="EC" id="2.7.11.1"/>
    </reaction>
</comment>
<evidence type="ECO:0000256" key="7">
    <source>
        <dbReference type="ARBA" id="ARBA00047899"/>
    </source>
</evidence>
<dbReference type="Gene3D" id="3.30.310.80">
    <property type="entry name" value="Kinase associated domain 1, KA1"/>
    <property type="match status" value="1"/>
</dbReference>
<dbReference type="GO" id="GO:0004674">
    <property type="term" value="F:protein serine/threonine kinase activity"/>
    <property type="evidence" value="ECO:0007669"/>
    <property type="project" value="UniProtKB-KW"/>
</dbReference>
<evidence type="ECO:0000313" key="11">
    <source>
        <dbReference type="Proteomes" id="UP000440578"/>
    </source>
</evidence>
<dbReference type="InterPro" id="IPR028375">
    <property type="entry name" value="KA1/Ssp2_C"/>
</dbReference>
<sequence length="110" mass="12241">MAGLPDRLSAVPQKMLNVSATGATDPDQVLIDLQRELWSRGIVLKQKGYTLRGKVADPLGKAKMSFELEVCMIQSLNVVGIRRKRLEGDAWCYKRICEQVLRLAGQQTAV</sequence>
<dbReference type="Proteomes" id="UP000440578">
    <property type="component" value="Unassembled WGS sequence"/>
</dbReference>
<dbReference type="InterPro" id="IPR001772">
    <property type="entry name" value="KA1_dom"/>
</dbReference>
<evidence type="ECO:0000256" key="5">
    <source>
        <dbReference type="ARBA" id="ARBA00022777"/>
    </source>
</evidence>
<organism evidence="10 11">
    <name type="scientific">Amphibalanus amphitrite</name>
    <name type="common">Striped barnacle</name>
    <name type="synonym">Balanus amphitrite</name>
    <dbReference type="NCBI Taxonomy" id="1232801"/>
    <lineage>
        <taxon>Eukaryota</taxon>
        <taxon>Metazoa</taxon>
        <taxon>Ecdysozoa</taxon>
        <taxon>Arthropoda</taxon>
        <taxon>Crustacea</taxon>
        <taxon>Multicrustacea</taxon>
        <taxon>Cirripedia</taxon>
        <taxon>Thoracica</taxon>
        <taxon>Thoracicalcarea</taxon>
        <taxon>Balanomorpha</taxon>
        <taxon>Balanoidea</taxon>
        <taxon>Balanidae</taxon>
        <taxon>Amphibalaninae</taxon>
        <taxon>Amphibalanus</taxon>
    </lineage>
</organism>
<keyword evidence="6" id="KW-0067">ATP-binding</keyword>
<evidence type="ECO:0000259" key="9">
    <source>
        <dbReference type="PROSITE" id="PS50032"/>
    </source>
</evidence>
<reference evidence="10 11" key="1">
    <citation type="submission" date="2019-07" db="EMBL/GenBank/DDBJ databases">
        <title>Draft genome assembly of a fouling barnacle, Amphibalanus amphitrite (Darwin, 1854): The first reference genome for Thecostraca.</title>
        <authorList>
            <person name="Kim W."/>
        </authorList>
    </citation>
    <scope>NUCLEOTIDE SEQUENCE [LARGE SCALE GENOMIC DNA]</scope>
    <source>
        <strain evidence="10">SNU_AA5</strain>
        <tissue evidence="10">Soma without cirri and trophi</tissue>
    </source>
</reference>
<evidence type="ECO:0000256" key="8">
    <source>
        <dbReference type="ARBA" id="ARBA00048679"/>
    </source>
</evidence>
<proteinExistence type="predicted"/>
<dbReference type="EC" id="2.7.11.1" evidence="1"/>
<protein>
    <recommendedName>
        <fullName evidence="1">non-specific serine/threonine protein kinase</fullName>
        <ecNumber evidence="1">2.7.11.1</ecNumber>
    </recommendedName>
</protein>
<evidence type="ECO:0000256" key="1">
    <source>
        <dbReference type="ARBA" id="ARBA00012513"/>
    </source>
</evidence>
<keyword evidence="2" id="KW-0723">Serine/threonine-protein kinase</keyword>
<dbReference type="OrthoDB" id="193931at2759"/>
<gene>
    <name evidence="10" type="primary">melk_0</name>
    <name evidence="10" type="ORF">FJT64_006468</name>
</gene>
<dbReference type="GO" id="GO:0005524">
    <property type="term" value="F:ATP binding"/>
    <property type="evidence" value="ECO:0007669"/>
    <property type="project" value="UniProtKB-KW"/>
</dbReference>
<keyword evidence="11" id="KW-1185">Reference proteome</keyword>
<keyword evidence="4" id="KW-0547">Nucleotide-binding</keyword>
<evidence type="ECO:0000256" key="4">
    <source>
        <dbReference type="ARBA" id="ARBA00022741"/>
    </source>
</evidence>
<evidence type="ECO:0000313" key="10">
    <source>
        <dbReference type="EMBL" id="KAF0296055.1"/>
    </source>
</evidence>
<dbReference type="EMBL" id="VIIS01001584">
    <property type="protein sequence ID" value="KAF0296055.1"/>
    <property type="molecule type" value="Genomic_DNA"/>
</dbReference>
<evidence type="ECO:0000256" key="3">
    <source>
        <dbReference type="ARBA" id="ARBA00022679"/>
    </source>
</evidence>
<accession>A0A6A4VPC2</accession>
<keyword evidence="5 10" id="KW-0418">Kinase</keyword>
<dbReference type="PROSITE" id="PS50032">
    <property type="entry name" value="KA1"/>
    <property type="match status" value="1"/>
</dbReference>
<keyword evidence="3" id="KW-0808">Transferase</keyword>
<evidence type="ECO:0000256" key="2">
    <source>
        <dbReference type="ARBA" id="ARBA00022527"/>
    </source>
</evidence>
<comment type="caution">
    <text evidence="10">The sequence shown here is derived from an EMBL/GenBank/DDBJ whole genome shotgun (WGS) entry which is preliminary data.</text>
</comment>